<evidence type="ECO:0008006" key="3">
    <source>
        <dbReference type="Google" id="ProtNLM"/>
    </source>
</evidence>
<proteinExistence type="predicted"/>
<dbReference type="PATRIC" id="fig|35806.4.peg.11"/>
<protein>
    <recommendedName>
        <fullName evidence="3">DNA-binding protein</fullName>
    </recommendedName>
</protein>
<evidence type="ECO:0000313" key="1">
    <source>
        <dbReference type="EMBL" id="BAQ67181.1"/>
    </source>
</evidence>
<accession>A0A0D6AWU8</accession>
<reference evidence="1 2" key="1">
    <citation type="submission" date="2015-02" db="EMBL/GenBank/DDBJ databases">
        <title>Genome sequene of Rhodovulum sulfidophilum DSM 2351.</title>
        <authorList>
            <person name="Nagao N."/>
        </authorList>
    </citation>
    <scope>NUCLEOTIDE SEQUENCE [LARGE SCALE GENOMIC DNA]</scope>
    <source>
        <strain evidence="1 2">DSM 2351</strain>
    </source>
</reference>
<dbReference type="AlphaFoldDB" id="A0A0D6AWU8"/>
<dbReference type="EMBL" id="AP014800">
    <property type="protein sequence ID" value="BAQ67181.1"/>
    <property type="molecule type" value="Genomic_DNA"/>
</dbReference>
<dbReference type="KEGG" id="rsu:NHU_00009"/>
<organism evidence="1 2">
    <name type="scientific">Rhodovulum sulfidophilum</name>
    <name type="common">Rhodobacter sulfidophilus</name>
    <dbReference type="NCBI Taxonomy" id="35806"/>
    <lineage>
        <taxon>Bacteria</taxon>
        <taxon>Pseudomonadati</taxon>
        <taxon>Pseudomonadota</taxon>
        <taxon>Alphaproteobacteria</taxon>
        <taxon>Rhodobacterales</taxon>
        <taxon>Paracoccaceae</taxon>
        <taxon>Rhodovulum</taxon>
    </lineage>
</organism>
<name>A0A0D6AWU8_RHOSU</name>
<gene>
    <name evidence="1" type="ORF">NHU_00009</name>
</gene>
<dbReference type="Proteomes" id="UP000064912">
    <property type="component" value="Chromosome"/>
</dbReference>
<sequence>MRGLRGIRKLPNLTTMPHEPKIPHKDLVAEIDAFCEAAGMSRSRFGAAAVRDPRFVFDLEDGRECRSKTLNAVRNFMRTHPTPTGGAV</sequence>
<evidence type="ECO:0000313" key="2">
    <source>
        <dbReference type="Proteomes" id="UP000064912"/>
    </source>
</evidence>